<dbReference type="EMBL" id="CAJVQB010044533">
    <property type="protein sequence ID" value="CAG8831978.1"/>
    <property type="molecule type" value="Genomic_DNA"/>
</dbReference>
<name>A0ABN7WGT4_GIGMA</name>
<organism evidence="1 2">
    <name type="scientific">Gigaspora margarita</name>
    <dbReference type="NCBI Taxonomy" id="4874"/>
    <lineage>
        <taxon>Eukaryota</taxon>
        <taxon>Fungi</taxon>
        <taxon>Fungi incertae sedis</taxon>
        <taxon>Mucoromycota</taxon>
        <taxon>Glomeromycotina</taxon>
        <taxon>Glomeromycetes</taxon>
        <taxon>Diversisporales</taxon>
        <taxon>Gigasporaceae</taxon>
        <taxon>Gigaspora</taxon>
    </lineage>
</organism>
<keyword evidence="2" id="KW-1185">Reference proteome</keyword>
<reference evidence="1 2" key="1">
    <citation type="submission" date="2021-06" db="EMBL/GenBank/DDBJ databases">
        <authorList>
            <person name="Kallberg Y."/>
            <person name="Tangrot J."/>
            <person name="Rosling A."/>
        </authorList>
    </citation>
    <scope>NUCLEOTIDE SEQUENCE [LARGE SCALE GENOMIC DNA]</scope>
    <source>
        <strain evidence="1 2">120-4 pot B 10/14</strain>
    </source>
</reference>
<comment type="caution">
    <text evidence="1">The sequence shown here is derived from an EMBL/GenBank/DDBJ whole genome shotgun (WGS) entry which is preliminary data.</text>
</comment>
<sequence>DHIRTCMRIFWLNIEEKSESDHFEKEKHMKLLLAYVVAFKHHIRSEYGTNYPDFKDILLIKSHSGKLIFIYSYILTRNIRKDLNSEDYGILSGSLEALTLLLGRLDCVSSTPFPYGFDIDMYDKA</sequence>
<accession>A0ABN7WGT4</accession>
<gene>
    <name evidence="1" type="ORF">GMARGA_LOCUS30862</name>
</gene>
<evidence type="ECO:0000313" key="1">
    <source>
        <dbReference type="EMBL" id="CAG8831978.1"/>
    </source>
</evidence>
<protein>
    <submittedName>
        <fullName evidence="1">34375_t:CDS:1</fullName>
    </submittedName>
</protein>
<feature type="non-terminal residue" evidence="1">
    <location>
        <position position="1"/>
    </location>
</feature>
<evidence type="ECO:0000313" key="2">
    <source>
        <dbReference type="Proteomes" id="UP000789901"/>
    </source>
</evidence>
<proteinExistence type="predicted"/>
<dbReference type="Proteomes" id="UP000789901">
    <property type="component" value="Unassembled WGS sequence"/>
</dbReference>